<reference evidence="2" key="1">
    <citation type="submission" date="2023-06" db="EMBL/GenBank/DDBJ databases">
        <title>Genomic of Agaribacillus aureum.</title>
        <authorList>
            <person name="Wang G."/>
        </authorList>
    </citation>
    <scope>NUCLEOTIDE SEQUENCE</scope>
    <source>
        <strain evidence="2">BMA12</strain>
    </source>
</reference>
<evidence type="ECO:0000313" key="2">
    <source>
        <dbReference type="EMBL" id="MDN5210651.1"/>
    </source>
</evidence>
<comment type="caution">
    <text evidence="2">The sequence shown here is derived from an EMBL/GenBank/DDBJ whole genome shotgun (WGS) entry which is preliminary data.</text>
</comment>
<feature type="transmembrane region" description="Helical" evidence="1">
    <location>
        <begin position="73"/>
        <end position="94"/>
    </location>
</feature>
<feature type="transmembrane region" description="Helical" evidence="1">
    <location>
        <begin position="40"/>
        <end position="61"/>
    </location>
</feature>
<keyword evidence="1" id="KW-0472">Membrane</keyword>
<feature type="transmembrane region" description="Helical" evidence="1">
    <location>
        <begin position="100"/>
        <end position="120"/>
    </location>
</feature>
<dbReference type="Proteomes" id="UP001172083">
    <property type="component" value="Unassembled WGS sequence"/>
</dbReference>
<proteinExistence type="predicted"/>
<feature type="transmembrane region" description="Helical" evidence="1">
    <location>
        <begin position="12"/>
        <end position="34"/>
    </location>
</feature>
<keyword evidence="3" id="KW-1185">Reference proteome</keyword>
<sequence>MKSIHLLSTTLKVNASFSLLSGIVLIAFHQYWLAVFEINFPFYAIGIGLLLFAWHVFRVANQKPISLKAAKQVIIMDVSWVVMSIIVLFAGDGISVTGQWLIGIVAAFVADFAIFQMIGIKNLSGAGNAMQGS</sequence>
<protein>
    <submittedName>
        <fullName evidence="2">Uncharacterized protein</fullName>
    </submittedName>
</protein>
<name>A0ABT8L2E8_9BACT</name>
<accession>A0ABT8L2E8</accession>
<evidence type="ECO:0000256" key="1">
    <source>
        <dbReference type="SAM" id="Phobius"/>
    </source>
</evidence>
<evidence type="ECO:0000313" key="3">
    <source>
        <dbReference type="Proteomes" id="UP001172083"/>
    </source>
</evidence>
<organism evidence="2 3">
    <name type="scientific">Agaribacillus aureus</name>
    <dbReference type="NCBI Taxonomy" id="3051825"/>
    <lineage>
        <taxon>Bacteria</taxon>
        <taxon>Pseudomonadati</taxon>
        <taxon>Bacteroidota</taxon>
        <taxon>Cytophagia</taxon>
        <taxon>Cytophagales</taxon>
        <taxon>Splendidivirgaceae</taxon>
        <taxon>Agaribacillus</taxon>
    </lineage>
</organism>
<keyword evidence="1" id="KW-1133">Transmembrane helix</keyword>
<keyword evidence="1" id="KW-0812">Transmembrane</keyword>
<dbReference type="EMBL" id="JAUJEB010000001">
    <property type="protein sequence ID" value="MDN5210651.1"/>
    <property type="molecule type" value="Genomic_DNA"/>
</dbReference>
<dbReference type="RefSeq" id="WP_346755994.1">
    <property type="nucleotide sequence ID" value="NZ_JAUJEB010000001.1"/>
</dbReference>
<gene>
    <name evidence="2" type="ORF">QQ020_01290</name>
</gene>